<dbReference type="PROSITE" id="PS00108">
    <property type="entry name" value="PROTEIN_KINASE_ST"/>
    <property type="match status" value="1"/>
</dbReference>
<keyword evidence="7" id="KW-0812">Transmembrane</keyword>
<dbReference type="PANTHER" id="PTHR43289:SF34">
    <property type="entry name" value="SERINE_THREONINE-PROTEIN KINASE YBDM-RELATED"/>
    <property type="match status" value="1"/>
</dbReference>
<evidence type="ECO:0000259" key="8">
    <source>
        <dbReference type="PROSITE" id="PS50011"/>
    </source>
</evidence>
<dbReference type="PROSITE" id="PS50011">
    <property type="entry name" value="PROTEIN_KINASE_DOM"/>
    <property type="match status" value="1"/>
</dbReference>
<dbReference type="CDD" id="cd14014">
    <property type="entry name" value="STKc_PknB_like"/>
    <property type="match status" value="1"/>
</dbReference>
<evidence type="ECO:0000313" key="10">
    <source>
        <dbReference type="Proteomes" id="UP001501585"/>
    </source>
</evidence>
<keyword evidence="4 5" id="KW-0067">ATP-binding</keyword>
<proteinExistence type="predicted"/>
<dbReference type="InterPro" id="IPR008271">
    <property type="entry name" value="Ser/Thr_kinase_AS"/>
</dbReference>
<keyword evidence="3" id="KW-0418">Kinase</keyword>
<dbReference type="PROSITE" id="PS00107">
    <property type="entry name" value="PROTEIN_KINASE_ATP"/>
    <property type="match status" value="1"/>
</dbReference>
<evidence type="ECO:0000256" key="3">
    <source>
        <dbReference type="ARBA" id="ARBA00022777"/>
    </source>
</evidence>
<feature type="transmembrane region" description="Helical" evidence="7">
    <location>
        <begin position="481"/>
        <end position="505"/>
    </location>
</feature>
<sequence length="676" mass="72248">MDTVGEDRLPSDGLPKNLEPLAAGDPATIGPYVLAGRLGSGGMGTVYLGRAPEKGAQVAIKVIRPELAFDEATRARFHDEMENARRVASFCTAKILDHGTFENRPYMVTEYIAGTALAEHIAEHGALDSSTLHGFALGVAAALAAIHRAGLVHRDLKPANVLLSLSGPRVIDFGIARAMDTRSNHTQTGIVMGSPGWMAPEQLLEEQVTTSADIFAWGCLVAFAGNGTHPFGNGDAMTLGKRVLFAEPQLGSLDSPLDRLVRQALAKEPERRPKAQDLMLELAGGEDGPGGATDMVSHALHQSWRPNLPPMPPMPPQGHHPGPHPNVTGMRHPGPAPAAPPGQGPPPYPHQHQQAQQVQQAHHAQQGQHPQQAPQAQQAQQAPRPPANQSQQMQRPVAGVAQQPPVHQTGQFPVHQTGQMPAVAPNQTGPIPQVGPQSPPPHDRQRTGQAGPVRPQAQPYVPPVPPPPHRPLQPAKRRMKWVAMTAVIAAALVLVLFTALTLLGFNGLSGLPWFGQGDGSGEQHKTGAQQDTAGGDSDVDNQAQPSRGADADAKMVFKAQEYTCTPDPGERSIPNKGTYCVFTLFVENTSDHALTLNHEWQELKGRDGEVQSAEKPLGSETNAPLWHAVESNDAAEGTLVFFVEDESMLDSAKLVLRSQQQSEPAEIRVNDIPRSA</sequence>
<dbReference type="PANTHER" id="PTHR43289">
    <property type="entry name" value="MITOGEN-ACTIVATED PROTEIN KINASE KINASE KINASE 20-RELATED"/>
    <property type="match status" value="1"/>
</dbReference>
<evidence type="ECO:0000256" key="2">
    <source>
        <dbReference type="ARBA" id="ARBA00022741"/>
    </source>
</evidence>
<evidence type="ECO:0000256" key="4">
    <source>
        <dbReference type="ARBA" id="ARBA00022840"/>
    </source>
</evidence>
<dbReference type="Gene3D" id="3.30.200.20">
    <property type="entry name" value="Phosphorylase Kinase, domain 1"/>
    <property type="match status" value="1"/>
</dbReference>
<reference evidence="10" key="1">
    <citation type="journal article" date="2019" name="Int. J. Syst. Evol. Microbiol.">
        <title>The Global Catalogue of Microorganisms (GCM) 10K type strain sequencing project: providing services to taxonomists for standard genome sequencing and annotation.</title>
        <authorList>
            <consortium name="The Broad Institute Genomics Platform"/>
            <consortium name="The Broad Institute Genome Sequencing Center for Infectious Disease"/>
            <person name="Wu L."/>
            <person name="Ma J."/>
        </authorList>
    </citation>
    <scope>NUCLEOTIDE SEQUENCE [LARGE SCALE GENOMIC DNA]</scope>
    <source>
        <strain evidence="10">JCM 15313</strain>
    </source>
</reference>
<feature type="compositionally biased region" description="Basic and acidic residues" evidence="6">
    <location>
        <begin position="1"/>
        <end position="10"/>
    </location>
</feature>
<keyword evidence="2 5" id="KW-0547">Nucleotide-binding</keyword>
<keyword evidence="7" id="KW-1133">Transmembrane helix</keyword>
<dbReference type="InterPro" id="IPR011009">
    <property type="entry name" value="Kinase-like_dom_sf"/>
</dbReference>
<feature type="compositionally biased region" description="Pro residues" evidence="6">
    <location>
        <begin position="307"/>
        <end position="318"/>
    </location>
</feature>
<evidence type="ECO:0000256" key="7">
    <source>
        <dbReference type="SAM" id="Phobius"/>
    </source>
</evidence>
<feature type="compositionally biased region" description="Pro residues" evidence="6">
    <location>
        <begin position="334"/>
        <end position="349"/>
    </location>
</feature>
<evidence type="ECO:0000256" key="6">
    <source>
        <dbReference type="SAM" id="MobiDB-lite"/>
    </source>
</evidence>
<feature type="region of interest" description="Disordered" evidence="6">
    <location>
        <begin position="519"/>
        <end position="551"/>
    </location>
</feature>
<comment type="caution">
    <text evidence="9">The sequence shown here is derived from an EMBL/GenBank/DDBJ whole genome shotgun (WGS) entry which is preliminary data.</text>
</comment>
<feature type="compositionally biased region" description="Polar residues" evidence="6">
    <location>
        <begin position="405"/>
        <end position="419"/>
    </location>
</feature>
<organism evidence="9 10">
    <name type="scientific">Nocardiopsis rhodophaea</name>
    <dbReference type="NCBI Taxonomy" id="280238"/>
    <lineage>
        <taxon>Bacteria</taxon>
        <taxon>Bacillati</taxon>
        <taxon>Actinomycetota</taxon>
        <taxon>Actinomycetes</taxon>
        <taxon>Streptosporangiales</taxon>
        <taxon>Nocardiopsidaceae</taxon>
        <taxon>Nocardiopsis</taxon>
    </lineage>
</organism>
<evidence type="ECO:0000256" key="5">
    <source>
        <dbReference type="PROSITE-ProRule" id="PRU10141"/>
    </source>
</evidence>
<keyword evidence="10" id="KW-1185">Reference proteome</keyword>
<dbReference type="Pfam" id="PF00069">
    <property type="entry name" value="Pkinase"/>
    <property type="match status" value="1"/>
</dbReference>
<evidence type="ECO:0000313" key="9">
    <source>
        <dbReference type="EMBL" id="GAA2011002.1"/>
    </source>
</evidence>
<feature type="compositionally biased region" description="Pro residues" evidence="6">
    <location>
        <begin position="460"/>
        <end position="471"/>
    </location>
</feature>
<gene>
    <name evidence="9" type="ORF">GCM10009799_43980</name>
</gene>
<name>A0ABN2TIS7_9ACTN</name>
<dbReference type="SUPFAM" id="SSF56112">
    <property type="entry name" value="Protein kinase-like (PK-like)"/>
    <property type="match status" value="1"/>
</dbReference>
<dbReference type="EMBL" id="BAAAPC010000022">
    <property type="protein sequence ID" value="GAA2011002.1"/>
    <property type="molecule type" value="Genomic_DNA"/>
</dbReference>
<feature type="binding site" evidence="5">
    <location>
        <position position="61"/>
    </location>
    <ligand>
        <name>ATP</name>
        <dbReference type="ChEBI" id="CHEBI:30616"/>
    </ligand>
</feature>
<feature type="compositionally biased region" description="Low complexity" evidence="6">
    <location>
        <begin position="350"/>
        <end position="392"/>
    </location>
</feature>
<dbReference type="InterPro" id="IPR000719">
    <property type="entry name" value="Prot_kinase_dom"/>
</dbReference>
<feature type="region of interest" description="Disordered" evidence="6">
    <location>
        <begin position="1"/>
        <end position="22"/>
    </location>
</feature>
<protein>
    <recommendedName>
        <fullName evidence="8">Protein kinase domain-containing protein</fullName>
    </recommendedName>
</protein>
<accession>A0ABN2TIS7</accession>
<feature type="region of interest" description="Disordered" evidence="6">
    <location>
        <begin position="303"/>
        <end position="473"/>
    </location>
</feature>
<dbReference type="Gene3D" id="1.10.510.10">
    <property type="entry name" value="Transferase(Phosphotransferase) domain 1"/>
    <property type="match status" value="1"/>
</dbReference>
<keyword evidence="7" id="KW-0472">Membrane</keyword>
<keyword evidence="1" id="KW-0808">Transferase</keyword>
<feature type="domain" description="Protein kinase" evidence="8">
    <location>
        <begin position="32"/>
        <end position="301"/>
    </location>
</feature>
<evidence type="ECO:0000256" key="1">
    <source>
        <dbReference type="ARBA" id="ARBA00022679"/>
    </source>
</evidence>
<dbReference type="SMART" id="SM00220">
    <property type="entry name" value="S_TKc"/>
    <property type="match status" value="1"/>
</dbReference>
<dbReference type="InterPro" id="IPR017441">
    <property type="entry name" value="Protein_kinase_ATP_BS"/>
</dbReference>
<dbReference type="Proteomes" id="UP001501585">
    <property type="component" value="Unassembled WGS sequence"/>
</dbReference>